<reference evidence="1" key="1">
    <citation type="journal article" date="2014" name="Int. J. Syst. Evol. Microbiol.">
        <title>Complete genome sequence of Corynebacterium casei LMG S-19264T (=DSM 44701T), isolated from a smear-ripened cheese.</title>
        <authorList>
            <consortium name="US DOE Joint Genome Institute (JGI-PGF)"/>
            <person name="Walter F."/>
            <person name="Albersmeier A."/>
            <person name="Kalinowski J."/>
            <person name="Ruckert C."/>
        </authorList>
    </citation>
    <scope>NUCLEOTIDE SEQUENCE</scope>
    <source>
        <strain evidence="1">JCM 4956</strain>
    </source>
</reference>
<evidence type="ECO:0000313" key="2">
    <source>
        <dbReference type="Proteomes" id="UP000645555"/>
    </source>
</evidence>
<name>A0A918NSU8_9ACTN</name>
<protein>
    <submittedName>
        <fullName evidence="1">Uncharacterized protein</fullName>
    </submittedName>
</protein>
<accession>A0A918NSU8</accession>
<evidence type="ECO:0000313" key="1">
    <source>
        <dbReference type="EMBL" id="GGX92585.1"/>
    </source>
</evidence>
<organism evidence="1 2">
    <name type="scientific">Streptomyces fructofermentans</name>
    <dbReference type="NCBI Taxonomy" id="152141"/>
    <lineage>
        <taxon>Bacteria</taxon>
        <taxon>Bacillati</taxon>
        <taxon>Actinomycetota</taxon>
        <taxon>Actinomycetes</taxon>
        <taxon>Kitasatosporales</taxon>
        <taxon>Streptomycetaceae</taxon>
        <taxon>Streptomyces</taxon>
    </lineage>
</organism>
<proteinExistence type="predicted"/>
<dbReference type="EMBL" id="BMWD01000037">
    <property type="protein sequence ID" value="GGX92585.1"/>
    <property type="molecule type" value="Genomic_DNA"/>
</dbReference>
<dbReference type="Proteomes" id="UP000645555">
    <property type="component" value="Unassembled WGS sequence"/>
</dbReference>
<keyword evidence="2" id="KW-1185">Reference proteome</keyword>
<dbReference type="AlphaFoldDB" id="A0A918NSU8"/>
<comment type="caution">
    <text evidence="1">The sequence shown here is derived from an EMBL/GenBank/DDBJ whole genome shotgun (WGS) entry which is preliminary data.</text>
</comment>
<reference evidence="1" key="2">
    <citation type="submission" date="2020-09" db="EMBL/GenBank/DDBJ databases">
        <authorList>
            <person name="Sun Q."/>
            <person name="Ohkuma M."/>
        </authorList>
    </citation>
    <scope>NUCLEOTIDE SEQUENCE</scope>
    <source>
        <strain evidence="1">JCM 4956</strain>
    </source>
</reference>
<sequence>MPLVHARTLDRTPGVLGARLARVRTAVRAVSFAPDRREADAARAREPA</sequence>
<gene>
    <name evidence="1" type="ORF">GCM10010515_69480</name>
</gene>